<dbReference type="InterPro" id="IPR011990">
    <property type="entry name" value="TPR-like_helical_dom_sf"/>
</dbReference>
<proteinExistence type="predicted"/>
<reference evidence="3" key="3">
    <citation type="submission" date="2024-03" db="EMBL/GenBank/DDBJ databases">
        <title>The Genome Sequence of Enterococcus sp. DIV0242b.</title>
        <authorList>
            <consortium name="The Broad Institute Genomics Platform"/>
            <consortium name="The Broad Institute Microbial Omics Core"/>
            <consortium name="The Broad Institute Genomic Center for Infectious Diseases"/>
            <person name="Earl A."/>
            <person name="Manson A."/>
            <person name="Gilmore M."/>
            <person name="Schwartman J."/>
            <person name="Shea T."/>
            <person name="Abouelleil A."/>
            <person name="Cao P."/>
            <person name="Chapman S."/>
            <person name="Cusick C."/>
            <person name="Young S."/>
            <person name="Neafsey D."/>
            <person name="Nusbaum C."/>
            <person name="Birren B."/>
        </authorList>
    </citation>
    <scope>NUCLEOTIDE SEQUENCE</scope>
    <source>
        <strain evidence="3">9E7_DIV0242</strain>
    </source>
</reference>
<evidence type="ECO:0000313" key="4">
    <source>
        <dbReference type="Proteomes" id="UP000195141"/>
    </source>
</evidence>
<dbReference type="PROSITE" id="PS50943">
    <property type="entry name" value="HTH_CROC1"/>
    <property type="match status" value="1"/>
</dbReference>
<evidence type="ECO:0000313" key="3">
    <source>
        <dbReference type="EMBL" id="WYJ90563.1"/>
    </source>
</evidence>
<dbReference type="GO" id="GO:0003677">
    <property type="term" value="F:DNA binding"/>
    <property type="evidence" value="ECO:0007669"/>
    <property type="project" value="InterPro"/>
</dbReference>
<feature type="domain" description="HTH cro/C1-type" evidence="1">
    <location>
        <begin position="11"/>
        <end position="66"/>
    </location>
</feature>
<dbReference type="AlphaFoldDB" id="A0A242K4G0"/>
<accession>A0A242K4G0</accession>
<evidence type="ECO:0000313" key="2">
    <source>
        <dbReference type="EMBL" id="OTP14417.1"/>
    </source>
</evidence>
<dbReference type="Gene3D" id="1.25.40.10">
    <property type="entry name" value="Tetratricopeptide repeat domain"/>
    <property type="match status" value="1"/>
</dbReference>
<sequence length="308" mass="35898">MSIKAELGKKIRKLREERGLSRGELCEGEEELTVRQLARIEAGESLPTLTKLEFIAGRLSVSMSLLVDRKYVELPKGYLQLKRRLYKFYTYKEQERKAKKNQLFKEIYETYYDDLPEEEQLSIDVQSATNVLAMTDNVEFGEGILGDYFSQVMQRQEFSVNDLLIIELYLFYIHLREYDEVVFLSLFNKLVKQIDCSLDVDQFLLIRVLIVSISVFIEYGNYDKIIDAVTAADRVMKSNQDFQKKPILDMYEGKYYLFSQKDSTSAKQKFEEGAKLAELQGDSVISQKILKEWELDLATFKQQDSSSN</sequence>
<dbReference type="Proteomes" id="UP000195141">
    <property type="component" value="Chromosome"/>
</dbReference>
<dbReference type="CDD" id="cd00093">
    <property type="entry name" value="HTH_XRE"/>
    <property type="match status" value="1"/>
</dbReference>
<dbReference type="InterPro" id="IPR001387">
    <property type="entry name" value="Cro/C1-type_HTH"/>
</dbReference>
<dbReference type="EMBL" id="CP147247">
    <property type="protein sequence ID" value="WYJ90563.1"/>
    <property type="molecule type" value="Genomic_DNA"/>
</dbReference>
<dbReference type="InterPro" id="IPR040799">
    <property type="entry name" value="ComR_TPR"/>
</dbReference>
<dbReference type="Pfam" id="PF18710">
    <property type="entry name" value="ComR_TPR"/>
    <property type="match status" value="1"/>
</dbReference>
<dbReference type="InterPro" id="IPR010982">
    <property type="entry name" value="Lambda_DNA-bd_dom_sf"/>
</dbReference>
<name>A0A242K4G0_9ENTE</name>
<organism evidence="2">
    <name type="scientific">Candidatus Enterococcus clewellii</name>
    <dbReference type="NCBI Taxonomy" id="1834193"/>
    <lineage>
        <taxon>Bacteria</taxon>
        <taxon>Bacillati</taxon>
        <taxon>Bacillota</taxon>
        <taxon>Bacilli</taxon>
        <taxon>Lactobacillales</taxon>
        <taxon>Enterococcaceae</taxon>
        <taxon>Enterococcus</taxon>
    </lineage>
</organism>
<dbReference type="SUPFAM" id="SSF47413">
    <property type="entry name" value="lambda repressor-like DNA-binding domains"/>
    <property type="match status" value="1"/>
</dbReference>
<gene>
    <name evidence="3" type="ORF">A5888_002320</name>
    <name evidence="2" type="ORF">A5888_002518</name>
</gene>
<evidence type="ECO:0000259" key="1">
    <source>
        <dbReference type="PROSITE" id="PS50943"/>
    </source>
</evidence>
<dbReference type="RefSeq" id="WP_086349569.1">
    <property type="nucleotide sequence ID" value="NZ_CP147247.1"/>
</dbReference>
<keyword evidence="4" id="KW-1185">Reference proteome</keyword>
<dbReference type="EMBL" id="NGMM01000004">
    <property type="protein sequence ID" value="OTP14417.1"/>
    <property type="molecule type" value="Genomic_DNA"/>
</dbReference>
<dbReference type="SMART" id="SM00530">
    <property type="entry name" value="HTH_XRE"/>
    <property type="match status" value="1"/>
</dbReference>
<reference evidence="2" key="1">
    <citation type="submission" date="2017-05" db="EMBL/GenBank/DDBJ databases">
        <title>The Genome Sequence of Enterococcus sp. 9E7_DIV0242.</title>
        <authorList>
            <consortium name="The Broad Institute Genomics Platform"/>
            <consortium name="The Broad Institute Genomic Center for Infectious Diseases"/>
            <person name="Earl A."/>
            <person name="Manson A."/>
            <person name="Schwartman J."/>
            <person name="Gilmore M."/>
            <person name="Abouelleil A."/>
            <person name="Cao P."/>
            <person name="Chapman S."/>
            <person name="Cusick C."/>
            <person name="Shea T."/>
            <person name="Young S."/>
            <person name="Neafsey D."/>
            <person name="Nusbaum C."/>
            <person name="Birren B."/>
        </authorList>
    </citation>
    <scope>NUCLEOTIDE SEQUENCE [LARGE SCALE GENOMIC DNA]</scope>
    <source>
        <strain evidence="2">9E7_DIV0242</strain>
    </source>
</reference>
<reference evidence="3" key="2">
    <citation type="submission" date="2017-05" db="EMBL/GenBank/DDBJ databases">
        <authorList>
            <consortium name="The Broad Institute Genomics Platform"/>
            <consortium name="The Broad Institute Genomic Center for Infectious Diseases"/>
            <person name="Earl A."/>
            <person name="Manson A."/>
            <person name="Schwartman J."/>
            <person name="Gilmore M."/>
            <person name="Abouelleil A."/>
            <person name="Cao P."/>
            <person name="Chapman S."/>
            <person name="Cusick C."/>
            <person name="Shea T."/>
            <person name="Young S."/>
            <person name="Neafsey D."/>
            <person name="Nusbaum C."/>
            <person name="Birren B."/>
        </authorList>
    </citation>
    <scope>NUCLEOTIDE SEQUENCE</scope>
    <source>
        <strain evidence="3">9E7_DIV0242</strain>
    </source>
</reference>
<dbReference type="Pfam" id="PF01381">
    <property type="entry name" value="HTH_3"/>
    <property type="match status" value="1"/>
</dbReference>
<dbReference type="OrthoDB" id="2233180at2"/>
<protein>
    <recommendedName>
        <fullName evidence="1">HTH cro/C1-type domain-containing protein</fullName>
    </recommendedName>
</protein>